<evidence type="ECO:0000313" key="1">
    <source>
        <dbReference type="EMBL" id="KAF7815030.1"/>
    </source>
</evidence>
<sequence>MDRWLLRKMGKGNAVLVETWAIKIGLDFAWDMKINKLILELLEIGRSPFGEGNGVANVLANLVHILYFGISRWSSPLPECISVVKDDAKGLWLPRSFVG</sequence>
<protein>
    <submittedName>
        <fullName evidence="1">Ribonuclease H</fullName>
    </submittedName>
</protein>
<dbReference type="EMBL" id="JAAIUW010000009">
    <property type="protein sequence ID" value="KAF7815030.1"/>
    <property type="molecule type" value="Genomic_DNA"/>
</dbReference>
<accession>A0A834W9A8</accession>
<dbReference type="Proteomes" id="UP000634136">
    <property type="component" value="Unassembled WGS sequence"/>
</dbReference>
<comment type="caution">
    <text evidence="1">The sequence shown here is derived from an EMBL/GenBank/DDBJ whole genome shotgun (WGS) entry which is preliminary data.</text>
</comment>
<evidence type="ECO:0000313" key="2">
    <source>
        <dbReference type="Proteomes" id="UP000634136"/>
    </source>
</evidence>
<gene>
    <name evidence="1" type="ORF">G2W53_028999</name>
</gene>
<organism evidence="1 2">
    <name type="scientific">Senna tora</name>
    <dbReference type="NCBI Taxonomy" id="362788"/>
    <lineage>
        <taxon>Eukaryota</taxon>
        <taxon>Viridiplantae</taxon>
        <taxon>Streptophyta</taxon>
        <taxon>Embryophyta</taxon>
        <taxon>Tracheophyta</taxon>
        <taxon>Spermatophyta</taxon>
        <taxon>Magnoliopsida</taxon>
        <taxon>eudicotyledons</taxon>
        <taxon>Gunneridae</taxon>
        <taxon>Pentapetalae</taxon>
        <taxon>rosids</taxon>
        <taxon>fabids</taxon>
        <taxon>Fabales</taxon>
        <taxon>Fabaceae</taxon>
        <taxon>Caesalpinioideae</taxon>
        <taxon>Cassia clade</taxon>
        <taxon>Senna</taxon>
    </lineage>
</organism>
<keyword evidence="2" id="KW-1185">Reference proteome</keyword>
<reference evidence="1" key="1">
    <citation type="submission" date="2020-09" db="EMBL/GenBank/DDBJ databases">
        <title>Genome-Enabled Discovery of Anthraquinone Biosynthesis in Senna tora.</title>
        <authorList>
            <person name="Kang S.-H."/>
            <person name="Pandey R.P."/>
            <person name="Lee C.-M."/>
            <person name="Sim J.-S."/>
            <person name="Jeong J.-T."/>
            <person name="Choi B.-S."/>
            <person name="Jung M."/>
            <person name="Ginzburg D."/>
            <person name="Zhao K."/>
            <person name="Won S.Y."/>
            <person name="Oh T.-J."/>
            <person name="Yu Y."/>
            <person name="Kim N.-H."/>
            <person name="Lee O.R."/>
            <person name="Lee T.-H."/>
            <person name="Bashyal P."/>
            <person name="Kim T.-S."/>
            <person name="Lee W.-H."/>
            <person name="Kawkins C."/>
            <person name="Kim C.-K."/>
            <person name="Kim J.S."/>
            <person name="Ahn B.O."/>
            <person name="Rhee S.Y."/>
            <person name="Sohng J.K."/>
        </authorList>
    </citation>
    <scope>NUCLEOTIDE SEQUENCE</scope>
    <source>
        <tissue evidence="1">Leaf</tissue>
    </source>
</reference>
<proteinExistence type="predicted"/>
<dbReference type="AlphaFoldDB" id="A0A834W9A8"/>
<name>A0A834W9A8_9FABA</name>